<evidence type="ECO:0000259" key="1">
    <source>
        <dbReference type="Pfam" id="PF00117"/>
    </source>
</evidence>
<dbReference type="FunFam" id="3.40.50.880:FF:000033">
    <property type="entry name" value="Glutamine amidotransferase class-I"/>
    <property type="match status" value="1"/>
</dbReference>
<dbReference type="CDD" id="cd01741">
    <property type="entry name" value="GATase1_1"/>
    <property type="match status" value="1"/>
</dbReference>
<evidence type="ECO:0000313" key="2">
    <source>
        <dbReference type="EMBL" id="NLR80023.1"/>
    </source>
</evidence>
<dbReference type="RefSeq" id="WP_168739578.1">
    <property type="nucleotide sequence ID" value="NZ_JABAHZ010000003.1"/>
</dbReference>
<dbReference type="PANTHER" id="PTHR42695:SF5">
    <property type="entry name" value="GLUTAMINE AMIDOTRANSFERASE YLR126C-RELATED"/>
    <property type="match status" value="1"/>
</dbReference>
<dbReference type="PROSITE" id="PS51273">
    <property type="entry name" value="GATASE_TYPE_1"/>
    <property type="match status" value="1"/>
</dbReference>
<gene>
    <name evidence="2" type="ORF">HGH91_15410</name>
</gene>
<keyword evidence="2" id="KW-0378">Hydrolase</keyword>
<dbReference type="AlphaFoldDB" id="A0A847SJS6"/>
<keyword evidence="3" id="KW-1185">Reference proteome</keyword>
<dbReference type="GO" id="GO:0005829">
    <property type="term" value="C:cytosol"/>
    <property type="evidence" value="ECO:0007669"/>
    <property type="project" value="TreeGrafter"/>
</dbReference>
<dbReference type="GO" id="GO:0016787">
    <property type="term" value="F:hydrolase activity"/>
    <property type="evidence" value="ECO:0007669"/>
    <property type="project" value="UniProtKB-KW"/>
</dbReference>
<dbReference type="Gene3D" id="3.40.50.880">
    <property type="match status" value="1"/>
</dbReference>
<dbReference type="PANTHER" id="PTHR42695">
    <property type="entry name" value="GLUTAMINE AMIDOTRANSFERASE YLR126C-RELATED"/>
    <property type="match status" value="1"/>
</dbReference>
<reference evidence="2 3" key="1">
    <citation type="submission" date="2020-04" db="EMBL/GenBank/DDBJ databases">
        <authorList>
            <person name="Yin C."/>
        </authorList>
    </citation>
    <scope>NUCLEOTIDE SEQUENCE [LARGE SCALE GENOMIC DNA]</scope>
    <source>
        <strain evidence="2 3">Ak56</strain>
    </source>
</reference>
<feature type="domain" description="Glutamine amidotransferase" evidence="1">
    <location>
        <begin position="25"/>
        <end position="181"/>
    </location>
</feature>
<sequence>MHIHYFQHVPFEGPGCITNWAASHQHQLTHTRWYESTDATALASADWLVVLGGPMAVYEQDQLPWMTTEIALIRDAIQQNKKVLGVCLGAQLIAAAMGANVYPHTLKEIGWFPLDLSFQAQAAPLENVLPHHFNTFHFHGDTFDVPTGATRFAASAACSHQAFIYGDRVIGLQFHMEFTPEIIDSLLHHCASDISAGGAFVQSEEKIRQHMNLLEANNETMYRLLDYIAAL</sequence>
<dbReference type="InterPro" id="IPR017926">
    <property type="entry name" value="GATASE"/>
</dbReference>
<accession>A0A847SJS6</accession>
<evidence type="ECO:0000313" key="3">
    <source>
        <dbReference type="Proteomes" id="UP000552864"/>
    </source>
</evidence>
<dbReference type="Pfam" id="PF00117">
    <property type="entry name" value="GATase"/>
    <property type="match status" value="1"/>
</dbReference>
<comment type="caution">
    <text evidence="2">The sequence shown here is derived from an EMBL/GenBank/DDBJ whole genome shotgun (WGS) entry which is preliminary data.</text>
</comment>
<dbReference type="Proteomes" id="UP000552864">
    <property type="component" value="Unassembled WGS sequence"/>
</dbReference>
<organism evidence="2 3">
    <name type="scientific">Chitinophaga eiseniae</name>
    <dbReference type="NCBI Taxonomy" id="634771"/>
    <lineage>
        <taxon>Bacteria</taxon>
        <taxon>Pseudomonadati</taxon>
        <taxon>Bacteroidota</taxon>
        <taxon>Chitinophagia</taxon>
        <taxon>Chitinophagales</taxon>
        <taxon>Chitinophagaceae</taxon>
        <taxon>Chitinophaga</taxon>
    </lineage>
</organism>
<dbReference type="InterPro" id="IPR029062">
    <property type="entry name" value="Class_I_gatase-like"/>
</dbReference>
<dbReference type="InterPro" id="IPR044992">
    <property type="entry name" value="ChyE-like"/>
</dbReference>
<protein>
    <submittedName>
        <fullName evidence="2">C26 family cysteine hydrolase domain-containing family</fullName>
    </submittedName>
</protein>
<dbReference type="EMBL" id="JABAHZ010000003">
    <property type="protein sequence ID" value="NLR80023.1"/>
    <property type="molecule type" value="Genomic_DNA"/>
</dbReference>
<dbReference type="SUPFAM" id="SSF52317">
    <property type="entry name" value="Class I glutamine amidotransferase-like"/>
    <property type="match status" value="1"/>
</dbReference>
<proteinExistence type="predicted"/>
<name>A0A847SJS6_9BACT</name>